<dbReference type="SMART" id="SM00320">
    <property type="entry name" value="WD40"/>
    <property type="match status" value="3"/>
</dbReference>
<name>A0AAW1LIM2_SAPOF</name>
<dbReference type="InterPro" id="IPR036322">
    <property type="entry name" value="WD40_repeat_dom_sf"/>
</dbReference>
<gene>
    <name evidence="4" type="ORF">RND81_04G082500</name>
</gene>
<organism evidence="4 5">
    <name type="scientific">Saponaria officinalis</name>
    <name type="common">Common soapwort</name>
    <name type="synonym">Lychnis saponaria</name>
    <dbReference type="NCBI Taxonomy" id="3572"/>
    <lineage>
        <taxon>Eukaryota</taxon>
        <taxon>Viridiplantae</taxon>
        <taxon>Streptophyta</taxon>
        <taxon>Embryophyta</taxon>
        <taxon>Tracheophyta</taxon>
        <taxon>Spermatophyta</taxon>
        <taxon>Magnoliopsida</taxon>
        <taxon>eudicotyledons</taxon>
        <taxon>Gunneridae</taxon>
        <taxon>Pentapetalae</taxon>
        <taxon>Caryophyllales</taxon>
        <taxon>Caryophyllaceae</taxon>
        <taxon>Caryophylleae</taxon>
        <taxon>Saponaria</taxon>
    </lineage>
</organism>
<accession>A0AAW1LIM2</accession>
<dbReference type="EMBL" id="JBDFQZ010000004">
    <property type="protein sequence ID" value="KAK9733660.1"/>
    <property type="molecule type" value="Genomic_DNA"/>
</dbReference>
<keyword evidence="1 3" id="KW-0853">WD repeat</keyword>
<dbReference type="InterPro" id="IPR001680">
    <property type="entry name" value="WD40_rpt"/>
</dbReference>
<dbReference type="InterPro" id="IPR019775">
    <property type="entry name" value="WD40_repeat_CS"/>
</dbReference>
<proteinExistence type="predicted"/>
<dbReference type="PROSITE" id="PS50082">
    <property type="entry name" value="WD_REPEATS_2"/>
    <property type="match status" value="1"/>
</dbReference>
<comment type="caution">
    <text evidence="4">The sequence shown here is derived from an EMBL/GenBank/DDBJ whole genome shotgun (WGS) entry which is preliminary data.</text>
</comment>
<dbReference type="PANTHER" id="PTHR22889:SF0">
    <property type="entry name" value="WD REPEAT-CONTAINING PROTEIN 89"/>
    <property type="match status" value="1"/>
</dbReference>
<reference evidence="4" key="1">
    <citation type="submission" date="2024-03" db="EMBL/GenBank/DDBJ databases">
        <title>WGS assembly of Saponaria officinalis var. Norfolk2.</title>
        <authorList>
            <person name="Jenkins J."/>
            <person name="Shu S."/>
            <person name="Grimwood J."/>
            <person name="Barry K."/>
            <person name="Goodstein D."/>
            <person name="Schmutz J."/>
            <person name="Leebens-Mack J."/>
            <person name="Osbourn A."/>
        </authorList>
    </citation>
    <scope>NUCLEOTIDE SEQUENCE [LARGE SCALE GENOMIC DNA]</scope>
    <source>
        <strain evidence="4">JIC</strain>
    </source>
</reference>
<protein>
    <recommendedName>
        <fullName evidence="6">WD repeat-containing protein 89 homolog</fullName>
    </recommendedName>
</protein>
<keyword evidence="5" id="KW-1185">Reference proteome</keyword>
<dbReference type="Proteomes" id="UP001443914">
    <property type="component" value="Unassembled WGS sequence"/>
</dbReference>
<evidence type="ECO:0000313" key="5">
    <source>
        <dbReference type="Proteomes" id="UP001443914"/>
    </source>
</evidence>
<dbReference type="SUPFAM" id="SSF50978">
    <property type="entry name" value="WD40 repeat-like"/>
    <property type="match status" value="1"/>
</dbReference>
<keyword evidence="2" id="KW-0677">Repeat</keyword>
<evidence type="ECO:0000313" key="4">
    <source>
        <dbReference type="EMBL" id="KAK9733660.1"/>
    </source>
</evidence>
<dbReference type="AlphaFoldDB" id="A0AAW1LIM2"/>
<evidence type="ECO:0008006" key="6">
    <source>
        <dbReference type="Google" id="ProtNLM"/>
    </source>
</evidence>
<dbReference type="Pfam" id="PF00400">
    <property type="entry name" value="WD40"/>
    <property type="match status" value="2"/>
</dbReference>
<evidence type="ECO:0000256" key="3">
    <source>
        <dbReference type="PROSITE-ProRule" id="PRU00221"/>
    </source>
</evidence>
<dbReference type="PANTHER" id="PTHR22889">
    <property type="entry name" value="WD REPEAT-CONTAINING PROTEIN 89"/>
    <property type="match status" value="1"/>
</dbReference>
<dbReference type="PROSITE" id="PS00678">
    <property type="entry name" value="WD_REPEATS_1"/>
    <property type="match status" value="1"/>
</dbReference>
<dbReference type="InterPro" id="IPR015943">
    <property type="entry name" value="WD40/YVTN_repeat-like_dom_sf"/>
</dbReference>
<dbReference type="Gene3D" id="2.130.10.10">
    <property type="entry name" value="YVTN repeat-like/Quinoprotein amine dehydrogenase"/>
    <property type="match status" value="2"/>
</dbReference>
<sequence length="382" mass="42369">MDASAMEVEQQQHSSTFKRFALKNSIQTNFGDDYIFQITTKEDWSTMAVSLSSNLVKLYSPETGQYLGECKGHNSTINEIAFGDSFSDCLLLYSCSSDGTIRAWDSRTFQQVSLVNAGPSQEVFSFSFGGANNLLAGGCKAQVLLWDWRNKKQVACLEDSHTEDVTQVRFAPGTQNKLLSASVDGLMCIFDTTGDINDDDHLESVLNVGTSIGKIGFFGHNNQKLWCLSHIETLSIWDWKEENAIADFPETRSMASNGWTRDQIDYFIDCHSSSEDDRLWLIGATNAGTIGYFPVNYMDRTIGSAEAILEGGHVNVVRSVLPKSGFPGRSLSSGIFGWSGGEDGRLCCWLSDETCDVNRAWISSTLAIKPTKTRKKIRHQPY</sequence>
<feature type="repeat" description="WD" evidence="3">
    <location>
        <begin position="70"/>
        <end position="114"/>
    </location>
</feature>
<evidence type="ECO:0000256" key="1">
    <source>
        <dbReference type="ARBA" id="ARBA00022574"/>
    </source>
</evidence>
<dbReference type="InterPro" id="IPR039328">
    <property type="entry name" value="WDR89"/>
</dbReference>
<evidence type="ECO:0000256" key="2">
    <source>
        <dbReference type="ARBA" id="ARBA00022737"/>
    </source>
</evidence>